<proteinExistence type="predicted"/>
<keyword evidence="3" id="KW-1185">Reference proteome</keyword>
<dbReference type="AlphaFoldDB" id="A0A194PYS2"/>
<accession>A0A194PYS2</accession>
<evidence type="ECO:0000313" key="3">
    <source>
        <dbReference type="Proteomes" id="UP000053268"/>
    </source>
</evidence>
<dbReference type="Proteomes" id="UP000053268">
    <property type="component" value="Unassembled WGS sequence"/>
</dbReference>
<feature type="compositionally biased region" description="Basic and acidic residues" evidence="1">
    <location>
        <begin position="164"/>
        <end position="203"/>
    </location>
</feature>
<organism evidence="2 3">
    <name type="scientific">Papilio xuthus</name>
    <name type="common">Asian swallowtail butterfly</name>
    <dbReference type="NCBI Taxonomy" id="66420"/>
    <lineage>
        <taxon>Eukaryota</taxon>
        <taxon>Metazoa</taxon>
        <taxon>Ecdysozoa</taxon>
        <taxon>Arthropoda</taxon>
        <taxon>Hexapoda</taxon>
        <taxon>Insecta</taxon>
        <taxon>Pterygota</taxon>
        <taxon>Neoptera</taxon>
        <taxon>Endopterygota</taxon>
        <taxon>Lepidoptera</taxon>
        <taxon>Glossata</taxon>
        <taxon>Ditrysia</taxon>
        <taxon>Papilionoidea</taxon>
        <taxon>Papilionidae</taxon>
        <taxon>Papilioninae</taxon>
        <taxon>Papilio</taxon>
    </lineage>
</organism>
<evidence type="ECO:0000256" key="1">
    <source>
        <dbReference type="SAM" id="MobiDB-lite"/>
    </source>
</evidence>
<name>A0A194PYS2_PAPXU</name>
<feature type="compositionally biased region" description="Basic and acidic residues" evidence="1">
    <location>
        <begin position="249"/>
        <end position="275"/>
    </location>
</feature>
<evidence type="ECO:0000313" key="2">
    <source>
        <dbReference type="EMBL" id="KPI98487.1"/>
    </source>
</evidence>
<gene>
    <name evidence="2" type="ORF">RR46_03639</name>
</gene>
<sequence>MRSASEERRVSPVIQDELREITIGRNLRPTESTTTLQSKASDIFDIGGEFSSESIQDIDSLLRVEDQRITADLIAKLKKTSKPSISEVTKGDETAMSVESGLIISKLDMKNVDDYILERQEEEGEPLQGSQQEEIVPVATHDRLQSTEIQSTSRANRHFFHVHYKDDDEEKDNKSDEKHNKQDSLGEASRKDVLKGIKIKDDLDTPNEDAESENVSSKTKIEENIEEEKENMDDKEKKELEEEEEENDEKEKEEKEKKEILEENKKNKDFIDSID</sequence>
<protein>
    <submittedName>
        <fullName evidence="2">Uncharacterized protein</fullName>
    </submittedName>
</protein>
<dbReference type="EMBL" id="KQ459584">
    <property type="protein sequence ID" value="KPI98487.1"/>
    <property type="molecule type" value="Genomic_DNA"/>
</dbReference>
<feature type="region of interest" description="Disordered" evidence="1">
    <location>
        <begin position="164"/>
        <end position="275"/>
    </location>
</feature>
<reference evidence="2 3" key="1">
    <citation type="journal article" date="2015" name="Nat. Commun.">
        <title>Outbred genome sequencing and CRISPR/Cas9 gene editing in butterflies.</title>
        <authorList>
            <person name="Li X."/>
            <person name="Fan D."/>
            <person name="Zhang W."/>
            <person name="Liu G."/>
            <person name="Zhang L."/>
            <person name="Zhao L."/>
            <person name="Fang X."/>
            <person name="Chen L."/>
            <person name="Dong Y."/>
            <person name="Chen Y."/>
            <person name="Ding Y."/>
            <person name="Zhao R."/>
            <person name="Feng M."/>
            <person name="Zhu Y."/>
            <person name="Feng Y."/>
            <person name="Jiang X."/>
            <person name="Zhu D."/>
            <person name="Xiang H."/>
            <person name="Feng X."/>
            <person name="Li S."/>
            <person name="Wang J."/>
            <person name="Zhang G."/>
            <person name="Kronforst M.R."/>
            <person name="Wang W."/>
        </authorList>
    </citation>
    <scope>NUCLEOTIDE SEQUENCE [LARGE SCALE GENOMIC DNA]</scope>
    <source>
        <strain evidence="2">Ya'a_city_454_Px</strain>
        <tissue evidence="2">Whole body</tissue>
    </source>
</reference>